<dbReference type="AlphaFoldDB" id="A0A9P8TB35"/>
<proteinExistence type="predicted"/>
<dbReference type="Proteomes" id="UP000769157">
    <property type="component" value="Unassembled WGS sequence"/>
</dbReference>
<dbReference type="OrthoDB" id="3988936at2759"/>
<reference evidence="2" key="1">
    <citation type="journal article" date="2021" name="Open Biol.">
        <title>Shared evolutionary footprints suggest mitochondrial oxidative damage underlies multiple complex I losses in fungi.</title>
        <authorList>
            <person name="Schikora-Tamarit M.A."/>
            <person name="Marcet-Houben M."/>
            <person name="Nosek J."/>
            <person name="Gabaldon T."/>
        </authorList>
    </citation>
    <scope>NUCLEOTIDE SEQUENCE</scope>
    <source>
        <strain evidence="2">CBS6075</strain>
    </source>
</reference>
<protein>
    <recommendedName>
        <fullName evidence="1">Transcription regulator Rua1 C-terminal domain-containing protein</fullName>
    </recommendedName>
</protein>
<comment type="caution">
    <text evidence="2">The sequence shown here is derived from an EMBL/GenBank/DDBJ whole genome shotgun (WGS) entry which is preliminary data.</text>
</comment>
<gene>
    <name evidence="2" type="ORF">OGAPHI_000426</name>
</gene>
<dbReference type="GeneID" id="70232394"/>
<keyword evidence="3" id="KW-1185">Reference proteome</keyword>
<dbReference type="EMBL" id="JAEUBE010000055">
    <property type="protein sequence ID" value="KAH3671721.1"/>
    <property type="molecule type" value="Genomic_DNA"/>
</dbReference>
<dbReference type="InterPro" id="IPR028012">
    <property type="entry name" value="Rua1_C"/>
</dbReference>
<name>A0A9P8TB35_9ASCO</name>
<dbReference type="Pfam" id="PF14616">
    <property type="entry name" value="Rua1_C"/>
    <property type="match status" value="1"/>
</dbReference>
<evidence type="ECO:0000313" key="2">
    <source>
        <dbReference type="EMBL" id="KAH3671721.1"/>
    </source>
</evidence>
<evidence type="ECO:0000259" key="1">
    <source>
        <dbReference type="Pfam" id="PF14616"/>
    </source>
</evidence>
<sequence>MEELVNIGQLDYFPQGDNIHLHDQASHLKGLEFSSAFLGESDASLSYLTSESHDQNKDQDMFDLIEQFTTISEDSYQKDDLMMSPDNEVFDFPIMEHFNDSDISLNISPTSSISHDNDYVYTTESPNGEQTPLFVSMDIENPETIKAWESSTPKTPVLSSPAVTISQVRQDNLSGGHYKGTKKTKYSGLQTIFNETDPDKLNHWLDLHFNPYIQPNGITFNYFRKVSNEDEYIYKRNPKAEFFLPPRYSSSNANYYEPLVVRYKKSHQERGQGDGEGLCPYCKSDDINDLFFERKDSNYLHHVTKLHGVYSNGMEMPFPSLIGEALEIKRLKTRGRTERKVHSVECEKCHETIKIQQLDCEKEGNKFLAYFRHMLVHNEKKNAGKRNTKISLSSF</sequence>
<feature type="domain" description="Transcription regulator Rua1 C-terminal" evidence="1">
    <location>
        <begin position="251"/>
        <end position="375"/>
    </location>
</feature>
<organism evidence="2 3">
    <name type="scientific">Ogataea philodendri</name>
    <dbReference type="NCBI Taxonomy" id="1378263"/>
    <lineage>
        <taxon>Eukaryota</taxon>
        <taxon>Fungi</taxon>
        <taxon>Dikarya</taxon>
        <taxon>Ascomycota</taxon>
        <taxon>Saccharomycotina</taxon>
        <taxon>Pichiomycetes</taxon>
        <taxon>Pichiales</taxon>
        <taxon>Pichiaceae</taxon>
        <taxon>Ogataea</taxon>
    </lineage>
</organism>
<accession>A0A9P8TB35</accession>
<evidence type="ECO:0000313" key="3">
    <source>
        <dbReference type="Proteomes" id="UP000769157"/>
    </source>
</evidence>
<reference evidence="2" key="2">
    <citation type="submission" date="2021-01" db="EMBL/GenBank/DDBJ databases">
        <authorList>
            <person name="Schikora-Tamarit M.A."/>
        </authorList>
    </citation>
    <scope>NUCLEOTIDE SEQUENCE</scope>
    <source>
        <strain evidence="2">CBS6075</strain>
    </source>
</reference>
<dbReference type="RefSeq" id="XP_046064897.1">
    <property type="nucleotide sequence ID" value="XM_046205338.1"/>
</dbReference>